<evidence type="ECO:0000256" key="12">
    <source>
        <dbReference type="ARBA" id="ARBA00023014"/>
    </source>
</evidence>
<feature type="binding site" evidence="14">
    <location>
        <position position="131"/>
    </location>
    <ligand>
        <name>[4Fe-4S] cluster</name>
        <dbReference type="ChEBI" id="CHEBI:49883"/>
        <note>4Fe-4S-S-AdoMet</note>
    </ligand>
</feature>
<comment type="similarity">
    <text evidence="2 14">Belongs to the radical SAM superfamily. RlmN family.</text>
</comment>
<keyword evidence="5 14" id="KW-0698">rRNA processing</keyword>
<keyword evidence="3 14" id="KW-0004">4Fe-4S</keyword>
<dbReference type="InterPro" id="IPR040072">
    <property type="entry name" value="Methyltransferase_A"/>
</dbReference>
<dbReference type="InterPro" id="IPR048641">
    <property type="entry name" value="RlmN_N"/>
</dbReference>
<evidence type="ECO:0000256" key="13">
    <source>
        <dbReference type="ARBA" id="ARBA00023157"/>
    </source>
</evidence>
<keyword evidence="6 14" id="KW-0489">Methyltransferase</keyword>
<evidence type="ECO:0000256" key="1">
    <source>
        <dbReference type="ARBA" id="ARBA00004496"/>
    </source>
</evidence>
<dbReference type="InterPro" id="IPR007197">
    <property type="entry name" value="rSAM"/>
</dbReference>
<dbReference type="STRING" id="1261131.lam_706"/>
<comment type="subcellular location">
    <subcellularLocation>
        <location evidence="1 14">Cytoplasm</location>
    </subcellularLocation>
</comment>
<dbReference type="eggNOG" id="COG0820">
    <property type="taxonomic scope" value="Bacteria"/>
</dbReference>
<dbReference type="SFLD" id="SFLDS00029">
    <property type="entry name" value="Radical_SAM"/>
    <property type="match status" value="1"/>
</dbReference>
<keyword evidence="17" id="KW-1185">Reference proteome</keyword>
<feature type="binding site" evidence="14">
    <location>
        <position position="220"/>
    </location>
    <ligand>
        <name>S-adenosyl-L-methionine</name>
        <dbReference type="ChEBI" id="CHEBI:59789"/>
    </ligand>
</feature>
<dbReference type="Proteomes" id="UP000017862">
    <property type="component" value="Chromosome"/>
</dbReference>
<dbReference type="HAMAP" id="MF_01849">
    <property type="entry name" value="RNA_methyltr_RlmN"/>
    <property type="match status" value="1"/>
</dbReference>
<dbReference type="GO" id="GO:0002935">
    <property type="term" value="F:tRNA (adenine(37)-C2)-methyltransferase activity"/>
    <property type="evidence" value="ECO:0007669"/>
    <property type="project" value="UniProtKB-UniRule"/>
</dbReference>
<dbReference type="PATRIC" id="fig|1261131.3.peg.676"/>
<dbReference type="NCBIfam" id="TIGR00048">
    <property type="entry name" value="rRNA_mod_RlmN"/>
    <property type="match status" value="1"/>
</dbReference>
<dbReference type="PROSITE" id="PS51918">
    <property type="entry name" value="RADICAL_SAM"/>
    <property type="match status" value="1"/>
</dbReference>
<evidence type="ECO:0000256" key="8">
    <source>
        <dbReference type="ARBA" id="ARBA00022691"/>
    </source>
</evidence>
<dbReference type="GO" id="GO:0005737">
    <property type="term" value="C:cytoplasm"/>
    <property type="evidence" value="ECO:0007669"/>
    <property type="project" value="UniProtKB-SubCell"/>
</dbReference>
<evidence type="ECO:0000256" key="2">
    <source>
        <dbReference type="ARBA" id="ARBA00007544"/>
    </source>
</evidence>
<dbReference type="InterPro" id="IPR027492">
    <property type="entry name" value="RNA_MTrfase_RlmN"/>
</dbReference>
<evidence type="ECO:0000256" key="11">
    <source>
        <dbReference type="ARBA" id="ARBA00023004"/>
    </source>
</evidence>
<proteinExistence type="inferred from homology"/>
<dbReference type="GO" id="GO:0030488">
    <property type="term" value="P:tRNA methylation"/>
    <property type="evidence" value="ECO:0007669"/>
    <property type="project" value="UniProtKB-UniRule"/>
</dbReference>
<comment type="catalytic activity">
    <reaction evidence="14">
        <text>adenosine(37) in tRNA + 2 reduced [2Fe-2S]-[ferredoxin] + 2 S-adenosyl-L-methionine = 2-methyladenosine(37) in tRNA + 5'-deoxyadenosine + L-methionine + 2 oxidized [2Fe-2S]-[ferredoxin] + S-adenosyl-L-homocysteine</text>
        <dbReference type="Rhea" id="RHEA:43332"/>
        <dbReference type="Rhea" id="RHEA-COMP:10000"/>
        <dbReference type="Rhea" id="RHEA-COMP:10001"/>
        <dbReference type="Rhea" id="RHEA-COMP:10162"/>
        <dbReference type="Rhea" id="RHEA-COMP:10485"/>
        <dbReference type="ChEBI" id="CHEBI:17319"/>
        <dbReference type="ChEBI" id="CHEBI:33737"/>
        <dbReference type="ChEBI" id="CHEBI:33738"/>
        <dbReference type="ChEBI" id="CHEBI:57844"/>
        <dbReference type="ChEBI" id="CHEBI:57856"/>
        <dbReference type="ChEBI" id="CHEBI:59789"/>
        <dbReference type="ChEBI" id="CHEBI:74411"/>
        <dbReference type="ChEBI" id="CHEBI:74497"/>
        <dbReference type="EC" id="2.1.1.192"/>
    </reaction>
</comment>
<evidence type="ECO:0000313" key="16">
    <source>
        <dbReference type="EMBL" id="AHA28052.1"/>
    </source>
</evidence>
<dbReference type="EMBL" id="CP006604">
    <property type="protein sequence ID" value="AHA28052.1"/>
    <property type="molecule type" value="Genomic_DNA"/>
</dbReference>
<gene>
    <name evidence="14" type="primary">rlmN</name>
    <name evidence="16" type="ORF">lam_706</name>
</gene>
<dbReference type="GO" id="GO:0070475">
    <property type="term" value="P:rRNA base methylation"/>
    <property type="evidence" value="ECO:0007669"/>
    <property type="project" value="UniProtKB-UniRule"/>
</dbReference>
<evidence type="ECO:0000256" key="4">
    <source>
        <dbReference type="ARBA" id="ARBA00022490"/>
    </source>
</evidence>
<dbReference type="Pfam" id="PF04055">
    <property type="entry name" value="Radical_SAM"/>
    <property type="match status" value="1"/>
</dbReference>
<dbReference type="SFLD" id="SFLDG01062">
    <property type="entry name" value="methyltransferase_(Class_A)"/>
    <property type="match status" value="1"/>
</dbReference>
<evidence type="ECO:0000256" key="3">
    <source>
        <dbReference type="ARBA" id="ARBA00022485"/>
    </source>
</evidence>
<dbReference type="Gene3D" id="3.20.20.70">
    <property type="entry name" value="Aldolase class I"/>
    <property type="match status" value="1"/>
</dbReference>
<evidence type="ECO:0000256" key="7">
    <source>
        <dbReference type="ARBA" id="ARBA00022679"/>
    </source>
</evidence>
<evidence type="ECO:0000256" key="6">
    <source>
        <dbReference type="ARBA" id="ARBA00022603"/>
    </source>
</evidence>
<keyword evidence="7 14" id="KW-0808">Transferase</keyword>
<dbReference type="CDD" id="cd01335">
    <property type="entry name" value="Radical_SAM"/>
    <property type="match status" value="1"/>
</dbReference>
<evidence type="ECO:0000259" key="15">
    <source>
        <dbReference type="PROSITE" id="PS51918"/>
    </source>
</evidence>
<dbReference type="InterPro" id="IPR004383">
    <property type="entry name" value="rRNA_lsu_MTrfase_RlmN/Cfr"/>
</dbReference>
<dbReference type="GO" id="GO:0046872">
    <property type="term" value="F:metal ion binding"/>
    <property type="evidence" value="ECO:0007669"/>
    <property type="project" value="UniProtKB-KW"/>
</dbReference>
<comment type="cofactor">
    <cofactor evidence="14">
        <name>[4Fe-4S] cluster</name>
        <dbReference type="ChEBI" id="CHEBI:49883"/>
    </cofactor>
    <text evidence="14">Binds 1 [4Fe-4S] cluster. The cluster is coordinated with 3 cysteines and an exchangeable S-adenosyl-L-methionine.</text>
</comment>
<dbReference type="Gene3D" id="1.10.150.530">
    <property type="match status" value="1"/>
</dbReference>
<dbReference type="RefSeq" id="WP_007557402.1">
    <property type="nucleotide sequence ID" value="NC_022793.1"/>
</dbReference>
<feature type="binding site" evidence="14">
    <location>
        <begin position="242"/>
        <end position="244"/>
    </location>
    <ligand>
        <name>S-adenosyl-L-methionine</name>
        <dbReference type="ChEBI" id="CHEBI:59789"/>
    </ligand>
</feature>
<comment type="miscellaneous">
    <text evidence="14">Reaction proceeds by a ping-pong mechanism involving intermediate methylation of a conserved cysteine residue.</text>
</comment>
<sequence length="393" mass="44325">MTLISKKSLIGLKREEIEDLLLTIRIPKSQVKMLASQIWKWIYVRGVRDFEFMSDISQEIRHLLNQHFSIIYPEIIKDKISTDGTRKWLLRFSSQDCSKPVDIETVYIPEKSRGTLCVSSQVGCSLTCSFCYTGTQKLVRNLNTEEILLQILLARSILGDFAGSEDVKNMIVPLLGRKVSNIVMMGMGEPLCNFDNVKQALLIASDSMGLSFSKRRITLSTSGFVPNILRVGTEIGVMLAISLHAVNDNLRNILVPINRKYPIKTLIETCRNYPDLSNARRITFEYVMLKGINDSPRDAIELVKLLKGIPAKINLIPFNPWPGSNYICSDFKDIEIFSELVKKAGYSSPIRKPRGLDILAACGQLKSLSKRDNKKLSYSLDNKKDEKTVVSIA</sequence>
<feature type="active site" description="Proton acceptor" evidence="14">
    <location>
        <position position="104"/>
    </location>
</feature>
<evidence type="ECO:0000256" key="9">
    <source>
        <dbReference type="ARBA" id="ARBA00022694"/>
    </source>
</evidence>
<evidence type="ECO:0000256" key="5">
    <source>
        <dbReference type="ARBA" id="ARBA00022552"/>
    </source>
</evidence>
<keyword evidence="4 14" id="KW-0963">Cytoplasm</keyword>
<dbReference type="GO" id="GO:0070040">
    <property type="term" value="F:rRNA (adenine(2503)-C2-)-methyltransferase activity"/>
    <property type="evidence" value="ECO:0007669"/>
    <property type="project" value="UniProtKB-UniRule"/>
</dbReference>
<dbReference type="SFLD" id="SFLDF00275">
    <property type="entry name" value="adenosine_C2_methyltransferase"/>
    <property type="match status" value="1"/>
</dbReference>
<name>U6B8I8_9HYPH</name>
<feature type="binding site" evidence="14">
    <location>
        <position position="128"/>
    </location>
    <ligand>
        <name>[4Fe-4S] cluster</name>
        <dbReference type="ChEBI" id="CHEBI:49883"/>
        <note>4Fe-4S-S-AdoMet</note>
    </ligand>
</feature>
<accession>U6B8I8</accession>
<dbReference type="SUPFAM" id="SSF102114">
    <property type="entry name" value="Radical SAM enzymes"/>
    <property type="match status" value="1"/>
</dbReference>
<keyword evidence="9 14" id="KW-0819">tRNA processing</keyword>
<feature type="active site" description="S-methylcysteine intermediate" evidence="14">
    <location>
        <position position="362"/>
    </location>
</feature>
<dbReference type="PIRSF" id="PIRSF006004">
    <property type="entry name" value="CHP00048"/>
    <property type="match status" value="1"/>
</dbReference>
<feature type="binding site" evidence="14">
    <location>
        <position position="124"/>
    </location>
    <ligand>
        <name>[4Fe-4S] cluster</name>
        <dbReference type="ChEBI" id="CHEBI:49883"/>
        <note>4Fe-4S-S-AdoMet</note>
    </ligand>
</feature>
<dbReference type="GO" id="GO:0051539">
    <property type="term" value="F:4 iron, 4 sulfur cluster binding"/>
    <property type="evidence" value="ECO:0007669"/>
    <property type="project" value="UniProtKB-UniRule"/>
</dbReference>
<keyword evidence="8 14" id="KW-0949">S-adenosyl-L-methionine</keyword>
<comment type="catalytic activity">
    <reaction evidence="14">
        <text>adenosine(2503) in 23S rRNA + 2 reduced [2Fe-2S]-[ferredoxin] + 2 S-adenosyl-L-methionine = 2-methyladenosine(2503) in 23S rRNA + 5'-deoxyadenosine + L-methionine + 2 oxidized [2Fe-2S]-[ferredoxin] + S-adenosyl-L-homocysteine</text>
        <dbReference type="Rhea" id="RHEA:42916"/>
        <dbReference type="Rhea" id="RHEA-COMP:10000"/>
        <dbReference type="Rhea" id="RHEA-COMP:10001"/>
        <dbReference type="Rhea" id="RHEA-COMP:10152"/>
        <dbReference type="Rhea" id="RHEA-COMP:10282"/>
        <dbReference type="ChEBI" id="CHEBI:17319"/>
        <dbReference type="ChEBI" id="CHEBI:33737"/>
        <dbReference type="ChEBI" id="CHEBI:33738"/>
        <dbReference type="ChEBI" id="CHEBI:57844"/>
        <dbReference type="ChEBI" id="CHEBI:57856"/>
        <dbReference type="ChEBI" id="CHEBI:59789"/>
        <dbReference type="ChEBI" id="CHEBI:74411"/>
        <dbReference type="ChEBI" id="CHEBI:74497"/>
        <dbReference type="EC" id="2.1.1.192"/>
    </reaction>
</comment>
<dbReference type="KEGG" id="lar:lam_706"/>
<dbReference type="InterPro" id="IPR013785">
    <property type="entry name" value="Aldolase_TIM"/>
</dbReference>
<comment type="function">
    <text evidence="14">Specifically methylates position 2 of adenine 2503 in 23S rRNA and position 2 of adenine 37 in tRNAs. m2A2503 modification seems to play a crucial role in the proofreading step occurring at the peptidyl transferase center and thus would serve to optimize ribosomal fidelity.</text>
</comment>
<feature type="domain" description="Radical SAM core" evidence="15">
    <location>
        <begin position="110"/>
        <end position="359"/>
    </location>
</feature>
<reference evidence="16 17" key="1">
    <citation type="journal article" date="2014" name="Mol. Plant Microbe Interact.">
        <title>The complete genome sequence of Candidatus Liberibacter americanus, associated with citrus Huanglongbing.</title>
        <authorList>
            <person name="Wulff N.A."/>
            <person name="Zhang S."/>
            <person name="Setubal J.C."/>
            <person name="Almeida N.F."/>
            <person name="Martins E.C."/>
            <person name="Harakava R."/>
            <person name="Kumar D."/>
            <person name="Rangel L.T."/>
            <person name="Foissac X."/>
            <person name="Bove J."/>
            <person name="Gabriel D.W."/>
        </authorList>
    </citation>
    <scope>NUCLEOTIDE SEQUENCE [LARGE SCALE GENOMIC DNA]</scope>
    <source>
        <strain evidence="16 17">Sao Paulo</strain>
    </source>
</reference>
<protein>
    <recommendedName>
        <fullName evidence="14">Dual-specificity RNA methyltransferase RlmN</fullName>
        <ecNumber evidence="14">2.1.1.192</ecNumber>
    </recommendedName>
    <alternativeName>
        <fullName evidence="14">23S rRNA (adenine(2503)-C(2))-methyltransferase</fullName>
    </alternativeName>
    <alternativeName>
        <fullName evidence="14">23S rRNA m2A2503 methyltransferase</fullName>
    </alternativeName>
    <alternativeName>
        <fullName evidence="14">Ribosomal RNA large subunit methyltransferase N</fullName>
    </alternativeName>
    <alternativeName>
        <fullName evidence="14">tRNA (adenine(37)-C(2))-methyltransferase</fullName>
    </alternativeName>
    <alternativeName>
        <fullName evidence="14">tRNA m2A37 methyltransferase</fullName>
    </alternativeName>
</protein>
<dbReference type="AlphaFoldDB" id="U6B8I8"/>
<dbReference type="Pfam" id="PF21016">
    <property type="entry name" value="RlmN_N"/>
    <property type="match status" value="1"/>
</dbReference>
<feature type="binding site" evidence="14">
    <location>
        <position position="319"/>
    </location>
    <ligand>
        <name>S-adenosyl-L-methionine</name>
        <dbReference type="ChEBI" id="CHEBI:59789"/>
    </ligand>
</feature>
<dbReference type="GO" id="GO:0000049">
    <property type="term" value="F:tRNA binding"/>
    <property type="evidence" value="ECO:0007669"/>
    <property type="project" value="UniProtKB-UniRule"/>
</dbReference>
<feature type="binding site" evidence="14">
    <location>
        <begin position="188"/>
        <end position="189"/>
    </location>
    <ligand>
        <name>S-adenosyl-L-methionine</name>
        <dbReference type="ChEBI" id="CHEBI:59789"/>
    </ligand>
</feature>
<dbReference type="PANTHER" id="PTHR30544">
    <property type="entry name" value="23S RRNA METHYLTRANSFERASE"/>
    <property type="match status" value="1"/>
</dbReference>
<dbReference type="EC" id="2.1.1.192" evidence="14"/>
<evidence type="ECO:0000256" key="10">
    <source>
        <dbReference type="ARBA" id="ARBA00022723"/>
    </source>
</evidence>
<keyword evidence="10 14" id="KW-0479">Metal-binding</keyword>
<dbReference type="HOGENOM" id="CLU_029101_2_0_5"/>
<keyword evidence="12 14" id="KW-0411">Iron-sulfur</keyword>
<comment type="caution">
    <text evidence="14">Lacks conserved residue(s) required for the propagation of feature annotation.</text>
</comment>
<organism evidence="16 17">
    <name type="scientific">Candidatus Liberibacter americanus str. Sao Paulo</name>
    <dbReference type="NCBI Taxonomy" id="1261131"/>
    <lineage>
        <taxon>Bacteria</taxon>
        <taxon>Pseudomonadati</taxon>
        <taxon>Pseudomonadota</taxon>
        <taxon>Alphaproteobacteria</taxon>
        <taxon>Hyphomicrobiales</taxon>
        <taxon>Rhizobiaceae</taxon>
        <taxon>Liberibacter</taxon>
    </lineage>
</organism>
<evidence type="ECO:0000256" key="14">
    <source>
        <dbReference type="HAMAP-Rule" id="MF_01849"/>
    </source>
</evidence>
<keyword evidence="11 14" id="KW-0408">Iron</keyword>
<keyword evidence="13 14" id="KW-1015">Disulfide bond</keyword>
<dbReference type="PANTHER" id="PTHR30544:SF5">
    <property type="entry name" value="RADICAL SAM CORE DOMAIN-CONTAINING PROTEIN"/>
    <property type="match status" value="1"/>
</dbReference>
<dbReference type="InterPro" id="IPR058240">
    <property type="entry name" value="rSAM_sf"/>
</dbReference>
<dbReference type="GO" id="GO:0019843">
    <property type="term" value="F:rRNA binding"/>
    <property type="evidence" value="ECO:0007669"/>
    <property type="project" value="UniProtKB-UniRule"/>
</dbReference>
<evidence type="ECO:0000313" key="17">
    <source>
        <dbReference type="Proteomes" id="UP000017862"/>
    </source>
</evidence>